<protein>
    <submittedName>
        <fullName evidence="2">Uncharacterized protein</fullName>
    </submittedName>
</protein>
<dbReference type="EMBL" id="ACDN02000038">
    <property type="protein sequence ID" value="EQM94703.1"/>
    <property type="molecule type" value="Genomic_DNA"/>
</dbReference>
<evidence type="ECO:0000313" key="3">
    <source>
        <dbReference type="Proteomes" id="UP000005085"/>
    </source>
</evidence>
<dbReference type="HOGENOM" id="CLU_1576320_0_0_7"/>
<evidence type="ECO:0000313" key="2">
    <source>
        <dbReference type="EMBL" id="EQM94703.1"/>
    </source>
</evidence>
<reference evidence="2 3" key="1">
    <citation type="journal article" date="2014" name="Genome Announc.">
        <title>Draft genome sequences of six enterohepatic helicobacter species isolated from humans and one from rhesus macaques.</title>
        <authorList>
            <person name="Shen Z."/>
            <person name="Sheh A."/>
            <person name="Young S.K."/>
            <person name="Abouelliel A."/>
            <person name="Ward D.V."/>
            <person name="Earl A.M."/>
            <person name="Fox J.G."/>
        </authorList>
    </citation>
    <scope>NUCLEOTIDE SEQUENCE [LARGE SCALE GENOMIC DNA]</scope>
    <source>
        <strain evidence="2 3">ATCC 43879</strain>
    </source>
</reference>
<feature type="region of interest" description="Disordered" evidence="1">
    <location>
        <begin position="137"/>
        <end position="169"/>
    </location>
</feature>
<dbReference type="AlphaFoldDB" id="T5LDQ1"/>
<organism evidence="2 3">
    <name type="scientific">Helicobacter bilis ATCC 43879</name>
    <dbReference type="NCBI Taxonomy" id="613026"/>
    <lineage>
        <taxon>Bacteria</taxon>
        <taxon>Pseudomonadati</taxon>
        <taxon>Campylobacterota</taxon>
        <taxon>Epsilonproteobacteria</taxon>
        <taxon>Campylobacterales</taxon>
        <taxon>Helicobacteraceae</taxon>
        <taxon>Helicobacter</taxon>
    </lineage>
</organism>
<comment type="caution">
    <text evidence="2">The sequence shown here is derived from an EMBL/GenBank/DDBJ whole genome shotgun (WGS) entry which is preliminary data.</text>
</comment>
<dbReference type="OrthoDB" id="5330141at2"/>
<dbReference type="Proteomes" id="UP000005085">
    <property type="component" value="Unassembled WGS sequence"/>
</dbReference>
<feature type="compositionally biased region" description="Basic and acidic residues" evidence="1">
    <location>
        <begin position="137"/>
        <end position="151"/>
    </location>
</feature>
<accession>T5LDQ1</accession>
<keyword evidence="3" id="KW-1185">Reference proteome</keyword>
<proteinExistence type="predicted"/>
<gene>
    <name evidence="2" type="ORF">HRAG_02495</name>
</gene>
<dbReference type="RefSeq" id="WP_020995738.1">
    <property type="nucleotide sequence ID" value="NZ_KI392039.1"/>
</dbReference>
<sequence length="169" mass="19264">MSNEDTKHIEEIRAHPNQIIDCKVLESKGIDSIRSTIYFMGVELTGGSESTKPYNECFFGTLDPKDSHIGLDTLKPIYHLISETDYDTKDSKESFTQTLQIFLNNSTLTILNYSLLDSSLNIKLECKSIESKEILEKEQTQREQQKQDSKMSDSLLIAYNNTESKKVAQ</sequence>
<name>T5LDQ1_9HELI</name>
<evidence type="ECO:0000256" key="1">
    <source>
        <dbReference type="SAM" id="MobiDB-lite"/>
    </source>
</evidence>